<feature type="transmembrane region" description="Helical" evidence="2">
    <location>
        <begin position="896"/>
        <end position="918"/>
    </location>
</feature>
<dbReference type="InterPro" id="IPR027463">
    <property type="entry name" value="AcrB_DN_DC_subdom"/>
</dbReference>
<protein>
    <submittedName>
        <fullName evidence="3">MFS transporter</fullName>
    </submittedName>
</protein>
<dbReference type="GO" id="GO:0005886">
    <property type="term" value="C:plasma membrane"/>
    <property type="evidence" value="ECO:0007669"/>
    <property type="project" value="TreeGrafter"/>
</dbReference>
<dbReference type="Gene3D" id="3.30.2090.10">
    <property type="entry name" value="Multidrug efflux transporter AcrB TolC docking domain, DN and DC subdomains"/>
    <property type="match status" value="2"/>
</dbReference>
<feature type="region of interest" description="Disordered" evidence="1">
    <location>
        <begin position="1101"/>
        <end position="1130"/>
    </location>
</feature>
<dbReference type="GO" id="GO:0042910">
    <property type="term" value="F:xenobiotic transmembrane transporter activity"/>
    <property type="evidence" value="ECO:0007669"/>
    <property type="project" value="TreeGrafter"/>
</dbReference>
<feature type="transmembrane region" description="Helical" evidence="2">
    <location>
        <begin position="461"/>
        <end position="486"/>
    </location>
</feature>
<dbReference type="PRINTS" id="PR00702">
    <property type="entry name" value="ACRIFLAVINRP"/>
</dbReference>
<keyword evidence="2" id="KW-1133">Transmembrane helix</keyword>
<dbReference type="AlphaFoldDB" id="A0A2G1QKK3"/>
<proteinExistence type="predicted"/>
<feature type="transmembrane region" description="Helical" evidence="2">
    <location>
        <begin position="357"/>
        <end position="376"/>
    </location>
</feature>
<evidence type="ECO:0000256" key="1">
    <source>
        <dbReference type="SAM" id="MobiDB-lite"/>
    </source>
</evidence>
<dbReference type="PANTHER" id="PTHR32063">
    <property type="match status" value="1"/>
</dbReference>
<feature type="transmembrane region" description="Helical" evidence="2">
    <location>
        <begin position="331"/>
        <end position="350"/>
    </location>
</feature>
<evidence type="ECO:0000313" key="4">
    <source>
        <dbReference type="Proteomes" id="UP000221168"/>
    </source>
</evidence>
<gene>
    <name evidence="3" type="ORF">CSC94_15740</name>
</gene>
<feature type="transmembrane region" description="Helical" evidence="2">
    <location>
        <begin position="843"/>
        <end position="861"/>
    </location>
</feature>
<feature type="transmembrane region" description="Helical" evidence="2">
    <location>
        <begin position="507"/>
        <end position="529"/>
    </location>
</feature>
<dbReference type="Proteomes" id="UP000221168">
    <property type="component" value="Unassembled WGS sequence"/>
</dbReference>
<dbReference type="Gene3D" id="1.20.1640.10">
    <property type="entry name" value="Multidrug efflux transporter AcrB transmembrane domain"/>
    <property type="match status" value="2"/>
</dbReference>
<dbReference type="SUPFAM" id="SSF82714">
    <property type="entry name" value="Multidrug efflux transporter AcrB TolC docking domain, DN and DC subdomains"/>
    <property type="match status" value="2"/>
</dbReference>
<feature type="transmembrane region" description="Helical" evidence="2">
    <location>
        <begin position="1066"/>
        <end position="1084"/>
    </location>
</feature>
<feature type="transmembrane region" description="Helical" evidence="2">
    <location>
        <begin position="987"/>
        <end position="1014"/>
    </location>
</feature>
<dbReference type="SUPFAM" id="SSF82693">
    <property type="entry name" value="Multidrug efflux transporter AcrB pore domain, PN1, PN2, PC1 and PC2 subdomains"/>
    <property type="match status" value="3"/>
</dbReference>
<keyword evidence="2" id="KW-0812">Transmembrane</keyword>
<dbReference type="Gene3D" id="3.30.70.1430">
    <property type="entry name" value="Multidrug efflux transporter AcrB pore domain"/>
    <property type="match status" value="2"/>
</dbReference>
<feature type="transmembrane region" description="Helical" evidence="2">
    <location>
        <begin position="1035"/>
        <end position="1060"/>
    </location>
</feature>
<accession>A0A2G1QKK3</accession>
<dbReference type="Pfam" id="PF00873">
    <property type="entry name" value="ACR_tran"/>
    <property type="match status" value="1"/>
</dbReference>
<feature type="transmembrane region" description="Helical" evidence="2">
    <location>
        <begin position="382"/>
        <end position="406"/>
    </location>
</feature>
<dbReference type="PANTHER" id="PTHR32063:SF0">
    <property type="entry name" value="SWARMING MOTILITY PROTEIN SWRC"/>
    <property type="match status" value="1"/>
</dbReference>
<feature type="transmembrane region" description="Helical" evidence="2">
    <location>
        <begin position="427"/>
        <end position="449"/>
    </location>
</feature>
<keyword evidence="2" id="KW-0472">Membrane</keyword>
<dbReference type="InterPro" id="IPR001036">
    <property type="entry name" value="Acrflvin-R"/>
</dbReference>
<sequence>MGFVGYAIRNARLTISVLLFLLAAGAMAYIAIPKEAEPDIQIPIIYVSLSYQGISPEDSERLLLRPVETRLKSITGIKEMRSTAYQGGGNVIVEFQAGANLDKALVDVRNKVNDAKPDLPSGADEPSVNEVNISEFPVLVVTLSGDVPERALTAAARELRDRIEEVTGVLNADLRGARDDLVEVIIDPVKLSSYGLRLDQMIAGVNANNSLVAAGQLQGDEGKYAVKVPSLIETVEDVANLPIVAGPNAVVRAQDLATIRSTFKDATTITRLNGKPAIAIEVSKRTGANLVETVDAVKTVATSFKKLLPPGAEIAFSQDKSTTIRQLLGDLQNSVLTAVILVFIVILYALSGRASMLIGLAIPASFLMGILGLSLAGLTVNIVVLFSLILAVGMLVDDAIIVTEFAERRMSEGMGKQEAFAMAAQRMAGPVVASTMTRIAAFSPLLFWPGTVGEFMKYMPITLIATLSASLVYALIFTPTLGAMIARPVKEEGPGRDGLYMWTVKRAIRHPFLVMITAVGLLVAVPMAYGKYGSGVEFFPSVEPEYGLLYVHARGNLSLEEQDAATREAEKRILGWPGIKTVYTRVGSVQGGGGAQVAEDVVGVIQYEFIDWRERKPATDILADLRVAMRGIPGVDIEVSVPQAGPPTGKAIQLRLSADNPAGLNDAAREVAAMLKTVPDTIDISDGLPSPGIDWELQVDRTLAARYGVGPASVGTVVQLVTTGLKLSDYRPAGADDSVDIRLRLPEDRRTLATLDQLRIQTAQGAVPISNFVTRKAAHRTGTLNRIDGTRTVTVQANITEGVQADKVRQAVVAKMDGLDLASRGIRWKLAGEDEEQKAAGEFLTKAFGAAMALIFTVLLAQFNRFLSVGLVLTAVIMSTIGVLLGLLIMGQPFGVVMTGIGIIALAGVVVNNNIVLIDTYDHLRHEQGMDKVEAIIQTCRERVRPVMLTAVTAILGVLPIAFGWNLELMNHETTIGAPSTQWWISLSSAIVFGLAFSTVLTLIVTPSMLMIATRSHDSSVTAFFRSLRQRPLRFTLAVLATLGLWAGAGLAVAAGFAALQGSSRLALAAGALAVALLLTRLLWKNTRVRRWLGLLPAQGAEGEDTSATADDQAEGETGEGPMEAPKAAE</sequence>
<name>A0A2G1QKK3_9HYPH</name>
<keyword evidence="4" id="KW-1185">Reference proteome</keyword>
<evidence type="ECO:0000313" key="3">
    <source>
        <dbReference type="EMBL" id="PHP66057.1"/>
    </source>
</evidence>
<dbReference type="SUPFAM" id="SSF82866">
    <property type="entry name" value="Multidrug efflux transporter AcrB transmembrane domain"/>
    <property type="match status" value="2"/>
</dbReference>
<feature type="transmembrane region" description="Helical" evidence="2">
    <location>
        <begin position="947"/>
        <end position="967"/>
    </location>
</feature>
<dbReference type="Gene3D" id="3.30.70.1320">
    <property type="entry name" value="Multidrug efflux transporter AcrB pore domain like"/>
    <property type="match status" value="1"/>
</dbReference>
<evidence type="ECO:0000256" key="2">
    <source>
        <dbReference type="SAM" id="Phobius"/>
    </source>
</evidence>
<dbReference type="OrthoDB" id="9798415at2"/>
<reference evidence="3 4" key="1">
    <citation type="submission" date="2017-10" db="EMBL/GenBank/DDBJ databases">
        <title>Sedimentibacterium mangrovi gen. nov., sp. nov., a novel member of family Phyllobacteriacea isolated from mangrove sediment.</title>
        <authorList>
            <person name="Liao H."/>
            <person name="Tian Y."/>
        </authorList>
    </citation>
    <scope>NUCLEOTIDE SEQUENCE [LARGE SCALE GENOMIC DNA]</scope>
    <source>
        <strain evidence="3 4">X9-2-2</strain>
    </source>
</reference>
<dbReference type="Gene3D" id="3.30.70.1440">
    <property type="entry name" value="Multidrug efflux transporter AcrB pore domain"/>
    <property type="match status" value="1"/>
</dbReference>
<organism evidence="3 4">
    <name type="scientific">Zhengella mangrovi</name>
    <dbReference type="NCBI Taxonomy" id="1982044"/>
    <lineage>
        <taxon>Bacteria</taxon>
        <taxon>Pseudomonadati</taxon>
        <taxon>Pseudomonadota</taxon>
        <taxon>Alphaproteobacteria</taxon>
        <taxon>Hyphomicrobiales</taxon>
        <taxon>Notoacmeibacteraceae</taxon>
        <taxon>Zhengella</taxon>
    </lineage>
</organism>
<dbReference type="EMBL" id="PDVP01000010">
    <property type="protein sequence ID" value="PHP66057.1"/>
    <property type="molecule type" value="Genomic_DNA"/>
</dbReference>
<comment type="caution">
    <text evidence="3">The sequence shown here is derived from an EMBL/GenBank/DDBJ whole genome shotgun (WGS) entry which is preliminary data.</text>
</comment>
<feature type="transmembrane region" description="Helical" evidence="2">
    <location>
        <begin position="868"/>
        <end position="890"/>
    </location>
</feature>